<keyword evidence="3" id="KW-0479">Metal-binding</keyword>
<keyword evidence="3" id="KW-0648">Protein biosynthesis</keyword>
<feature type="binding site" evidence="3">
    <location>
        <position position="130"/>
    </location>
    <ligand>
        <name>Fe cation</name>
        <dbReference type="ChEBI" id="CHEBI:24875"/>
    </ligand>
</feature>
<comment type="catalytic activity">
    <reaction evidence="3">
        <text>N-terminal N-formyl-L-methionyl-[peptide] + H2O = N-terminal L-methionyl-[peptide] + formate</text>
        <dbReference type="Rhea" id="RHEA:24420"/>
        <dbReference type="Rhea" id="RHEA-COMP:10639"/>
        <dbReference type="Rhea" id="RHEA-COMP:10640"/>
        <dbReference type="ChEBI" id="CHEBI:15377"/>
        <dbReference type="ChEBI" id="CHEBI:15740"/>
        <dbReference type="ChEBI" id="CHEBI:49298"/>
        <dbReference type="ChEBI" id="CHEBI:64731"/>
        <dbReference type="EC" id="3.5.1.88"/>
    </reaction>
</comment>
<dbReference type="PIRSF" id="PIRSF004749">
    <property type="entry name" value="Pep_def"/>
    <property type="match status" value="1"/>
</dbReference>
<accession>A0A1I6DJ83</accession>
<dbReference type="CDD" id="cd00487">
    <property type="entry name" value="Pep_deformylase"/>
    <property type="match status" value="1"/>
</dbReference>
<organism evidence="4 5">
    <name type="scientific">Desulfoscipio geothermicus DSM 3669</name>
    <dbReference type="NCBI Taxonomy" id="1121426"/>
    <lineage>
        <taxon>Bacteria</taxon>
        <taxon>Bacillati</taxon>
        <taxon>Bacillota</taxon>
        <taxon>Clostridia</taxon>
        <taxon>Eubacteriales</taxon>
        <taxon>Desulfallaceae</taxon>
        <taxon>Desulfoscipio</taxon>
    </lineage>
</organism>
<name>A0A1I6DJ83_9FIRM</name>
<evidence type="ECO:0000256" key="1">
    <source>
        <dbReference type="ARBA" id="ARBA00010759"/>
    </source>
</evidence>
<dbReference type="PANTHER" id="PTHR10458">
    <property type="entry name" value="PEPTIDE DEFORMYLASE"/>
    <property type="match status" value="1"/>
</dbReference>
<dbReference type="NCBIfam" id="TIGR00079">
    <property type="entry name" value="pept_deformyl"/>
    <property type="match status" value="1"/>
</dbReference>
<dbReference type="EMBL" id="FOYM01000012">
    <property type="protein sequence ID" value="SFR05523.1"/>
    <property type="molecule type" value="Genomic_DNA"/>
</dbReference>
<dbReference type="PANTHER" id="PTHR10458:SF22">
    <property type="entry name" value="PEPTIDE DEFORMYLASE"/>
    <property type="match status" value="1"/>
</dbReference>
<dbReference type="AlphaFoldDB" id="A0A1I6DJ83"/>
<dbReference type="GO" id="GO:0006412">
    <property type="term" value="P:translation"/>
    <property type="evidence" value="ECO:0007669"/>
    <property type="project" value="UniProtKB-UniRule"/>
</dbReference>
<dbReference type="RefSeq" id="WP_092483088.1">
    <property type="nucleotide sequence ID" value="NZ_FOYM01000012.1"/>
</dbReference>
<comment type="function">
    <text evidence="3">Removes the formyl group from the N-terminal Met of newly synthesized proteins. Requires at least a dipeptide for an efficient rate of reaction. N-terminal L-methionine is a prerequisite for activity but the enzyme has broad specificity at other positions.</text>
</comment>
<dbReference type="NCBIfam" id="NF001159">
    <property type="entry name" value="PRK00150.1-3"/>
    <property type="match status" value="1"/>
</dbReference>
<reference evidence="5" key="1">
    <citation type="submission" date="2016-10" db="EMBL/GenBank/DDBJ databases">
        <authorList>
            <person name="Varghese N."/>
            <person name="Submissions S."/>
        </authorList>
    </citation>
    <scope>NUCLEOTIDE SEQUENCE [LARGE SCALE GENOMIC DNA]</scope>
    <source>
        <strain evidence="5">DSM 3669</strain>
    </source>
</reference>
<feature type="active site" evidence="3">
    <location>
        <position position="131"/>
    </location>
</feature>
<dbReference type="Pfam" id="PF01327">
    <property type="entry name" value="Pep_deformylase"/>
    <property type="match status" value="1"/>
</dbReference>
<dbReference type="GO" id="GO:0042586">
    <property type="term" value="F:peptide deformylase activity"/>
    <property type="evidence" value="ECO:0007669"/>
    <property type="project" value="UniProtKB-UniRule"/>
</dbReference>
<sequence length="151" mass="16396">MAIYKIVEAGDDVLRETARRVTKLGSNIDKLLDNMRDTMYANKGVGLAAPQIGISKRVIVVDVGEGLVELVNPEIVDAQGSQTDTEGCLSIPGVVGEVTRAERVQVSGLDRKGNNVEIDARGFFARALQHEIDHLNGILFIDKANNLKKVQ</sequence>
<evidence type="ECO:0000313" key="5">
    <source>
        <dbReference type="Proteomes" id="UP000199584"/>
    </source>
</evidence>
<dbReference type="Gene3D" id="3.90.45.10">
    <property type="entry name" value="Peptide deformylase"/>
    <property type="match status" value="1"/>
</dbReference>
<dbReference type="SUPFAM" id="SSF56420">
    <property type="entry name" value="Peptide deformylase"/>
    <property type="match status" value="1"/>
</dbReference>
<comment type="cofactor">
    <cofactor evidence="3">
        <name>Fe(2+)</name>
        <dbReference type="ChEBI" id="CHEBI:29033"/>
    </cofactor>
    <text evidence="3">Binds 1 Fe(2+) ion.</text>
</comment>
<evidence type="ECO:0000313" key="4">
    <source>
        <dbReference type="EMBL" id="SFR05523.1"/>
    </source>
</evidence>
<proteinExistence type="inferred from homology"/>
<dbReference type="HAMAP" id="MF_00163">
    <property type="entry name" value="Pep_deformylase"/>
    <property type="match status" value="1"/>
</dbReference>
<dbReference type="STRING" id="39060.SAMN05660706_11240"/>
<feature type="binding site" evidence="3">
    <location>
        <position position="88"/>
    </location>
    <ligand>
        <name>Fe cation</name>
        <dbReference type="ChEBI" id="CHEBI:24875"/>
    </ligand>
</feature>
<gene>
    <name evidence="3" type="primary">def</name>
    <name evidence="4" type="ORF">SAMN05660706_11240</name>
</gene>
<feature type="binding site" evidence="3">
    <location>
        <position position="134"/>
    </location>
    <ligand>
        <name>Fe cation</name>
        <dbReference type="ChEBI" id="CHEBI:24875"/>
    </ligand>
</feature>
<dbReference type="PRINTS" id="PR01576">
    <property type="entry name" value="PDEFORMYLASE"/>
</dbReference>
<evidence type="ECO:0000256" key="3">
    <source>
        <dbReference type="HAMAP-Rule" id="MF_00163"/>
    </source>
</evidence>
<dbReference type="EC" id="3.5.1.88" evidence="3"/>
<dbReference type="InterPro" id="IPR036821">
    <property type="entry name" value="Peptide_deformylase_sf"/>
</dbReference>
<comment type="similarity">
    <text evidence="1 3">Belongs to the polypeptide deformylase family.</text>
</comment>
<keyword evidence="5" id="KW-1185">Reference proteome</keyword>
<evidence type="ECO:0000256" key="2">
    <source>
        <dbReference type="ARBA" id="ARBA00023004"/>
    </source>
</evidence>
<keyword evidence="2 3" id="KW-0408">Iron</keyword>
<protein>
    <recommendedName>
        <fullName evidence="3">Peptide deformylase</fullName>
        <shortName evidence="3">PDF</shortName>
        <ecNumber evidence="3">3.5.1.88</ecNumber>
    </recommendedName>
    <alternativeName>
        <fullName evidence="3">Polypeptide deformylase</fullName>
    </alternativeName>
</protein>
<dbReference type="GO" id="GO:0046872">
    <property type="term" value="F:metal ion binding"/>
    <property type="evidence" value="ECO:0007669"/>
    <property type="project" value="UniProtKB-KW"/>
</dbReference>
<dbReference type="OrthoDB" id="9784988at2"/>
<dbReference type="Proteomes" id="UP000199584">
    <property type="component" value="Unassembled WGS sequence"/>
</dbReference>
<keyword evidence="3" id="KW-0378">Hydrolase</keyword>
<dbReference type="InterPro" id="IPR023635">
    <property type="entry name" value="Peptide_deformylase"/>
</dbReference>